<dbReference type="GO" id="GO:0005525">
    <property type="term" value="F:GTP binding"/>
    <property type="evidence" value="ECO:0007669"/>
    <property type="project" value="UniProtKB-KW"/>
</dbReference>
<sequence>MDMLRFATAGSVDDGKSTLIGRLLFDSKSIFEDQLAAVERTSAARGEEFTNLALLTDGLRAEREQGITIDVAYRYFATPRRKFIIADTPGHIQYTRNMVTGASTADLAIILVDARKGILEQSRRHAFLATLLRVPHLVVAINKMDLVDYDEAVYERIVAEFTEFAAGLDAADLTFIPISALHGDNVIERSPNMPWYEGPSLLHLLEHVHIASDRNLVDVRFPVQYVIRDEGRGYAGQIAGGVLRPGDEVVHLPSGSATTVERIDGPAGPVEEAFAPMSVALRLAGDIDISRGDLIARPGDRPRAVQDVDATVCWMAPGRTLTAGSKLLVKHTTRTASAEVADLAYRLDVNTLRRDETATELGLNEIGRVSLRADRPLFVDDYARNRRTGGFILVDAETAETVAAGMISPNG</sequence>
<evidence type="ECO:0000256" key="2">
    <source>
        <dbReference type="ARBA" id="ARBA00022679"/>
    </source>
</evidence>
<keyword evidence="9" id="KW-1185">Reference proteome</keyword>
<name>A0A4R5BU18_9ACTN</name>
<dbReference type="AlphaFoldDB" id="A0A4R5BU18"/>
<dbReference type="InterPro" id="IPR005225">
    <property type="entry name" value="Small_GTP-bd"/>
</dbReference>
<dbReference type="InterPro" id="IPR011779">
    <property type="entry name" value="SO4_adenylTrfase_lsu"/>
</dbReference>
<dbReference type="SUPFAM" id="SSF50465">
    <property type="entry name" value="EF-Tu/eEF-1alpha/eIF2-gamma C-terminal domain"/>
    <property type="match status" value="1"/>
</dbReference>
<dbReference type="PANTHER" id="PTHR23115">
    <property type="entry name" value="TRANSLATION FACTOR"/>
    <property type="match status" value="1"/>
</dbReference>
<dbReference type="InterPro" id="IPR044139">
    <property type="entry name" value="CysN_NoDQ_III"/>
</dbReference>
<feature type="domain" description="Tr-type G" evidence="7">
    <location>
        <begin position="1"/>
        <end position="216"/>
    </location>
</feature>
<dbReference type="InterPro" id="IPR009000">
    <property type="entry name" value="Transl_B-barrel_sf"/>
</dbReference>
<dbReference type="InterPro" id="IPR054696">
    <property type="entry name" value="GTP-eEF1A_C"/>
</dbReference>
<dbReference type="SUPFAM" id="SSF50447">
    <property type="entry name" value="Translation proteins"/>
    <property type="match status" value="1"/>
</dbReference>
<keyword evidence="6" id="KW-0342">GTP-binding</keyword>
<evidence type="ECO:0000313" key="9">
    <source>
        <dbReference type="Proteomes" id="UP000295578"/>
    </source>
</evidence>
<gene>
    <name evidence="8" type="ORF">E1293_07565</name>
</gene>
<dbReference type="NCBIfam" id="TIGR02034">
    <property type="entry name" value="CysN"/>
    <property type="match status" value="1"/>
</dbReference>
<dbReference type="PROSITE" id="PS00301">
    <property type="entry name" value="G_TR_1"/>
    <property type="match status" value="1"/>
</dbReference>
<dbReference type="OrthoDB" id="9804504at2"/>
<dbReference type="Pfam" id="PF22594">
    <property type="entry name" value="GTP-eEF1A_C"/>
    <property type="match status" value="1"/>
</dbReference>
<evidence type="ECO:0000313" key="8">
    <source>
        <dbReference type="EMBL" id="TDD87664.1"/>
    </source>
</evidence>
<evidence type="ECO:0000256" key="6">
    <source>
        <dbReference type="ARBA" id="ARBA00023134"/>
    </source>
</evidence>
<dbReference type="FunFam" id="3.40.50.300:FF:000119">
    <property type="entry name" value="Sulfate adenylyltransferase subunit 1"/>
    <property type="match status" value="1"/>
</dbReference>
<accession>A0A4R5BU18</accession>
<dbReference type="InterPro" id="IPR031157">
    <property type="entry name" value="G_TR_CS"/>
</dbReference>
<dbReference type="CDD" id="cd03695">
    <property type="entry name" value="CysN_NodQ_II"/>
    <property type="match status" value="1"/>
</dbReference>
<dbReference type="PROSITE" id="PS51722">
    <property type="entry name" value="G_TR_2"/>
    <property type="match status" value="1"/>
</dbReference>
<protein>
    <recommendedName>
        <fullName evidence="1">sulfate adenylyltransferase</fullName>
        <ecNumber evidence="1">2.7.7.4</ecNumber>
    </recommendedName>
</protein>
<dbReference type="InterPro" id="IPR009001">
    <property type="entry name" value="Transl_elong_EF1A/Init_IF2_C"/>
</dbReference>
<dbReference type="PRINTS" id="PR00315">
    <property type="entry name" value="ELONGATNFCT"/>
</dbReference>
<dbReference type="InterPro" id="IPR041757">
    <property type="entry name" value="CysN_GTP-bd"/>
</dbReference>
<keyword evidence="5" id="KW-0067">ATP-binding</keyword>
<reference evidence="8 9" key="1">
    <citation type="submission" date="2019-03" db="EMBL/GenBank/DDBJ databases">
        <title>Draft genome sequences of novel Actinobacteria.</title>
        <authorList>
            <person name="Sahin N."/>
            <person name="Ay H."/>
            <person name="Saygin H."/>
        </authorList>
    </citation>
    <scope>NUCLEOTIDE SEQUENCE [LARGE SCALE GENOMIC DNA]</scope>
    <source>
        <strain evidence="8 9">DSM 45941</strain>
    </source>
</reference>
<evidence type="ECO:0000256" key="1">
    <source>
        <dbReference type="ARBA" id="ARBA00012391"/>
    </source>
</evidence>
<dbReference type="Gene3D" id="2.40.30.10">
    <property type="entry name" value="Translation factors"/>
    <property type="match status" value="2"/>
</dbReference>
<dbReference type="GO" id="GO:0006790">
    <property type="term" value="P:sulfur compound metabolic process"/>
    <property type="evidence" value="ECO:0007669"/>
    <property type="project" value="InterPro"/>
</dbReference>
<dbReference type="Proteomes" id="UP000295578">
    <property type="component" value="Unassembled WGS sequence"/>
</dbReference>
<dbReference type="Pfam" id="PF00009">
    <property type="entry name" value="GTP_EFTU"/>
    <property type="match status" value="1"/>
</dbReference>
<organism evidence="8 9">
    <name type="scientific">Actinomadura darangshiensis</name>
    <dbReference type="NCBI Taxonomy" id="705336"/>
    <lineage>
        <taxon>Bacteria</taxon>
        <taxon>Bacillati</taxon>
        <taxon>Actinomycetota</taxon>
        <taxon>Actinomycetes</taxon>
        <taxon>Streptosporangiales</taxon>
        <taxon>Thermomonosporaceae</taxon>
        <taxon>Actinomadura</taxon>
    </lineage>
</organism>
<evidence type="ECO:0000256" key="4">
    <source>
        <dbReference type="ARBA" id="ARBA00022741"/>
    </source>
</evidence>
<evidence type="ECO:0000259" key="7">
    <source>
        <dbReference type="PROSITE" id="PS51722"/>
    </source>
</evidence>
<dbReference type="InterPro" id="IPR044138">
    <property type="entry name" value="CysN_II"/>
</dbReference>
<proteinExistence type="predicted"/>
<evidence type="ECO:0000256" key="5">
    <source>
        <dbReference type="ARBA" id="ARBA00022840"/>
    </source>
</evidence>
<dbReference type="GO" id="GO:0004781">
    <property type="term" value="F:sulfate adenylyltransferase (ATP) activity"/>
    <property type="evidence" value="ECO:0007669"/>
    <property type="project" value="UniProtKB-EC"/>
</dbReference>
<dbReference type="SUPFAM" id="SSF52540">
    <property type="entry name" value="P-loop containing nucleoside triphosphate hydrolases"/>
    <property type="match status" value="1"/>
</dbReference>
<dbReference type="InterPro" id="IPR027417">
    <property type="entry name" value="P-loop_NTPase"/>
</dbReference>
<dbReference type="RefSeq" id="WP_132195268.1">
    <property type="nucleotide sequence ID" value="NZ_SMKY01000022.1"/>
</dbReference>
<keyword evidence="2" id="KW-0808">Transferase</keyword>
<keyword evidence="3" id="KW-0548">Nucleotidyltransferase</keyword>
<dbReference type="NCBIfam" id="TIGR00231">
    <property type="entry name" value="small_GTP"/>
    <property type="match status" value="1"/>
</dbReference>
<evidence type="ECO:0000256" key="3">
    <source>
        <dbReference type="ARBA" id="ARBA00022695"/>
    </source>
</evidence>
<dbReference type="Gene3D" id="3.40.50.300">
    <property type="entry name" value="P-loop containing nucleotide triphosphate hydrolases"/>
    <property type="match status" value="1"/>
</dbReference>
<dbReference type="InterPro" id="IPR050100">
    <property type="entry name" value="TRAFAC_GTPase_members"/>
</dbReference>
<dbReference type="EC" id="2.7.7.4" evidence="1"/>
<dbReference type="GO" id="GO:0005524">
    <property type="term" value="F:ATP binding"/>
    <property type="evidence" value="ECO:0007669"/>
    <property type="project" value="UniProtKB-KW"/>
</dbReference>
<comment type="caution">
    <text evidence="8">The sequence shown here is derived from an EMBL/GenBank/DDBJ whole genome shotgun (WGS) entry which is preliminary data.</text>
</comment>
<dbReference type="CDD" id="cd04166">
    <property type="entry name" value="CysN_ATPS"/>
    <property type="match status" value="1"/>
</dbReference>
<dbReference type="CDD" id="cd04095">
    <property type="entry name" value="CysN_NoDQ_III"/>
    <property type="match status" value="1"/>
</dbReference>
<dbReference type="EMBL" id="SMKY01000022">
    <property type="protein sequence ID" value="TDD87664.1"/>
    <property type="molecule type" value="Genomic_DNA"/>
</dbReference>
<dbReference type="InterPro" id="IPR000795">
    <property type="entry name" value="T_Tr_GTP-bd_dom"/>
</dbReference>
<keyword evidence="4" id="KW-0547">Nucleotide-binding</keyword>
<dbReference type="GO" id="GO:0003924">
    <property type="term" value="F:GTPase activity"/>
    <property type="evidence" value="ECO:0007669"/>
    <property type="project" value="InterPro"/>
</dbReference>